<reference evidence="4" key="1">
    <citation type="submission" date="2014-11" db="EMBL/GenBank/DDBJ databases">
        <authorList>
            <person name="Hornung B.V."/>
        </authorList>
    </citation>
    <scope>NUCLEOTIDE SEQUENCE</scope>
    <source>
        <strain evidence="4">INE</strain>
    </source>
</reference>
<dbReference type="GO" id="GO:0008168">
    <property type="term" value="F:methyltransferase activity"/>
    <property type="evidence" value="ECO:0007669"/>
    <property type="project" value="UniProtKB-KW"/>
</dbReference>
<accession>A0A8S0W6J5</accession>
<feature type="domain" description="NTP pyrophosphohydrolase MazG-like" evidence="2">
    <location>
        <begin position="250"/>
        <end position="323"/>
    </location>
</feature>
<dbReference type="SUPFAM" id="SSF101386">
    <property type="entry name" value="all-alpha NTP pyrophosphatases"/>
    <property type="match status" value="2"/>
</dbReference>
<name>A0A8S0W6J5_9FIRM</name>
<dbReference type="GO" id="GO:0047429">
    <property type="term" value="F:nucleoside triphosphate diphosphatase activity"/>
    <property type="evidence" value="ECO:0007669"/>
    <property type="project" value="InterPro"/>
</dbReference>
<dbReference type="InterPro" id="IPR048011">
    <property type="entry name" value="NTP-PPase_MazG-like_C"/>
</dbReference>
<evidence type="ECO:0000313" key="3">
    <source>
        <dbReference type="EMBL" id="CAA7599899.1"/>
    </source>
</evidence>
<dbReference type="Gene3D" id="1.10.287.1080">
    <property type="entry name" value="MazG-like"/>
    <property type="match status" value="2"/>
</dbReference>
<dbReference type="Gene3D" id="3.40.1010.10">
    <property type="entry name" value="Cobalt-precorrin-4 Transmethylase, Domain 1"/>
    <property type="match status" value="1"/>
</dbReference>
<feature type="domain" description="Tetrapyrrole methylase" evidence="1">
    <location>
        <begin position="4"/>
        <end position="206"/>
    </location>
</feature>
<dbReference type="GO" id="GO:0006950">
    <property type="term" value="P:response to stress"/>
    <property type="evidence" value="ECO:0007669"/>
    <property type="project" value="UniProtKB-ARBA"/>
</dbReference>
<dbReference type="GO" id="GO:0046052">
    <property type="term" value="P:UTP catabolic process"/>
    <property type="evidence" value="ECO:0007669"/>
    <property type="project" value="TreeGrafter"/>
</dbReference>
<evidence type="ECO:0000313" key="4">
    <source>
        <dbReference type="EMBL" id="CEJ08957.1"/>
    </source>
</evidence>
<dbReference type="InterPro" id="IPR024180">
    <property type="entry name" value="Tetrapyrrole_Mease/MazG_pred"/>
</dbReference>
<dbReference type="CDD" id="cd11528">
    <property type="entry name" value="NTP-PPase_MazG_Nterm"/>
    <property type="match status" value="1"/>
</dbReference>
<protein>
    <submittedName>
        <fullName evidence="3">MazG nucleotide pyrophosphohydrolase domain protein</fullName>
        <ecNumber evidence="3">2.1.1.-</ecNumber>
    </submittedName>
    <submittedName>
        <fullName evidence="4">Nucleoside triphosphate pyrophosphohydrolase/pyrophosphatase MazG</fullName>
    </submittedName>
</protein>
<reference evidence="3" key="2">
    <citation type="submission" date="2020-01" db="EMBL/GenBank/DDBJ databases">
        <authorList>
            <person name="Hornung B."/>
        </authorList>
    </citation>
    <scope>NUCLEOTIDE SEQUENCE</scope>
    <source>
        <strain evidence="3">PacBioINE</strain>
    </source>
</reference>
<dbReference type="Proteomes" id="UP001071230">
    <property type="component" value="Unassembled WGS sequence"/>
</dbReference>
<evidence type="ECO:0000259" key="2">
    <source>
        <dbReference type="Pfam" id="PF03819"/>
    </source>
</evidence>
<dbReference type="FunFam" id="1.10.287.1080:FF:000001">
    <property type="entry name" value="Nucleoside triphosphate pyrophosphohydrolase"/>
    <property type="match status" value="1"/>
</dbReference>
<dbReference type="InterPro" id="IPR011551">
    <property type="entry name" value="NTP_PyrPHydrolase_MazG"/>
</dbReference>
<dbReference type="InterPro" id="IPR035013">
    <property type="entry name" value="YabN_N"/>
</dbReference>
<dbReference type="Pfam" id="PF03819">
    <property type="entry name" value="MazG"/>
    <property type="match status" value="2"/>
</dbReference>
<dbReference type="GO" id="GO:0046047">
    <property type="term" value="P:TTP catabolic process"/>
    <property type="evidence" value="ECO:0007669"/>
    <property type="project" value="TreeGrafter"/>
</dbReference>
<dbReference type="GO" id="GO:0032259">
    <property type="term" value="P:methylation"/>
    <property type="evidence" value="ECO:0007669"/>
    <property type="project" value="UniProtKB-KW"/>
</dbReference>
<dbReference type="SUPFAM" id="SSF53790">
    <property type="entry name" value="Tetrapyrrole methylase"/>
    <property type="match status" value="1"/>
</dbReference>
<dbReference type="InterPro" id="IPR004518">
    <property type="entry name" value="MazG-like_dom"/>
</dbReference>
<feature type="domain" description="NTP pyrophosphohydrolase MazG-like" evidence="2">
    <location>
        <begin position="393"/>
        <end position="445"/>
    </location>
</feature>
<dbReference type="RefSeq" id="WP_240983651.1">
    <property type="nucleotide sequence ID" value="NZ_CDGJ01000105.1"/>
</dbReference>
<dbReference type="Pfam" id="PF00590">
    <property type="entry name" value="TP_methylase"/>
    <property type="match status" value="1"/>
</dbReference>
<dbReference type="InterPro" id="IPR000878">
    <property type="entry name" value="4pyrrol_Mease"/>
</dbReference>
<dbReference type="CDD" id="cd11723">
    <property type="entry name" value="YabN_N_like"/>
    <property type="match status" value="1"/>
</dbReference>
<organism evidence="3">
    <name type="scientific">Acididesulfobacillus acetoxydans</name>
    <dbReference type="NCBI Taxonomy" id="1561005"/>
    <lineage>
        <taxon>Bacteria</taxon>
        <taxon>Bacillati</taxon>
        <taxon>Bacillota</taxon>
        <taxon>Clostridia</taxon>
        <taxon>Eubacteriales</taxon>
        <taxon>Peptococcaceae</taxon>
        <taxon>Acididesulfobacillus</taxon>
    </lineage>
</organism>
<dbReference type="GO" id="GO:0046076">
    <property type="term" value="P:dTTP catabolic process"/>
    <property type="evidence" value="ECO:0007669"/>
    <property type="project" value="TreeGrafter"/>
</dbReference>
<dbReference type="PANTHER" id="PTHR30522:SF0">
    <property type="entry name" value="NUCLEOSIDE TRIPHOSPHATE PYROPHOSPHOHYDROLASE"/>
    <property type="match status" value="1"/>
</dbReference>
<dbReference type="EMBL" id="LR746496">
    <property type="protein sequence ID" value="CAA7599899.1"/>
    <property type="molecule type" value="Genomic_DNA"/>
</dbReference>
<dbReference type="Proteomes" id="UP000836597">
    <property type="component" value="Chromosome"/>
</dbReference>
<dbReference type="AlphaFoldDB" id="A0A8S0W6J5"/>
<evidence type="ECO:0000313" key="5">
    <source>
        <dbReference type="Proteomes" id="UP001071230"/>
    </source>
</evidence>
<dbReference type="InterPro" id="IPR014777">
    <property type="entry name" value="4pyrrole_Mease_sub1"/>
</dbReference>
<evidence type="ECO:0000259" key="1">
    <source>
        <dbReference type="Pfam" id="PF00590"/>
    </source>
</evidence>
<dbReference type="EC" id="2.1.1.-" evidence="3"/>
<dbReference type="EMBL" id="CDGJ01000105">
    <property type="protein sequence ID" value="CEJ08957.1"/>
    <property type="molecule type" value="Genomic_DNA"/>
</dbReference>
<gene>
    <name evidence="3" type="ORF">DEACI_0533</name>
    <name evidence="4" type="ORF">DEACI_3439</name>
</gene>
<keyword evidence="3" id="KW-0808">Transferase</keyword>
<sequence length="487" mass="54764">MKARLHIIGLGPAGADKLTLESYRKLKQADRVFVRTERHPCVEELRREGVTFIPFDYIYGREKTFEGVYECIVARLREELSQRAEVVYAVPGHPKVAEKTVSLLQEELGQTVDIMVYPALSFLDEAYTALPLDPAEGLLVRECGGLKNAAPTGREWLVVPQVHSALVASDLKLDLMESYPDDAPVYVLRGLGSTAPQKIRVPLYELDRQAFDHLTAVAVPPQENVVSLLRLEEIMKRLRAADGCPWDKEQTHESLQSCLIEESYEVLDAIQAGDTYNLCEELGDLLLQVVFHAQIAAESDGFNLHDVMRMLIEKLIRRHPHVFGSDKVKTAEEVVRVWERVKETEKAAAGGGLGYFKARESLPALMQAAEVQGRAARAGFDWQDWQGPWGKVQEELAELKNALEQGDGIREELGDLFFALVNLSRLLGWEAEEVLRAAVAKFKGRFVRMLDLAEKDGRDWARLSLPEMDVYWEKAKSQEKSGKVVLA</sequence>
<keyword evidence="3" id="KW-0489">Methyltransferase</keyword>
<dbReference type="PANTHER" id="PTHR30522">
    <property type="entry name" value="NUCLEOSIDE TRIPHOSPHATE PYROPHOSPHOHYDROLASE"/>
    <property type="match status" value="1"/>
</dbReference>
<dbReference type="InterPro" id="IPR048015">
    <property type="entry name" value="NTP-PPase_MazG-like_N"/>
</dbReference>
<dbReference type="InterPro" id="IPR035996">
    <property type="entry name" value="4pyrrol_Methylase_sf"/>
</dbReference>
<dbReference type="NCBIfam" id="TIGR00444">
    <property type="entry name" value="mazG"/>
    <property type="match status" value="1"/>
</dbReference>
<dbReference type="PIRSF" id="PIRSF002845">
    <property type="entry name" value="Ttrprl_mtas_MazG"/>
    <property type="match status" value="1"/>
</dbReference>
<proteinExistence type="predicted"/>
<dbReference type="GO" id="GO:0046081">
    <property type="term" value="P:dUTP catabolic process"/>
    <property type="evidence" value="ECO:0007669"/>
    <property type="project" value="TreeGrafter"/>
</dbReference>
<dbReference type="NCBIfam" id="NF007113">
    <property type="entry name" value="PRK09562.1"/>
    <property type="match status" value="1"/>
</dbReference>
<dbReference type="GO" id="GO:0046061">
    <property type="term" value="P:dATP catabolic process"/>
    <property type="evidence" value="ECO:0007669"/>
    <property type="project" value="TreeGrafter"/>
</dbReference>
<dbReference type="GO" id="GO:0006203">
    <property type="term" value="P:dGTP catabolic process"/>
    <property type="evidence" value="ECO:0007669"/>
    <property type="project" value="TreeGrafter"/>
</dbReference>
<dbReference type="CDD" id="cd11529">
    <property type="entry name" value="NTP-PPase_MazG_Cterm"/>
    <property type="match status" value="1"/>
</dbReference>
<keyword evidence="5" id="KW-1185">Reference proteome</keyword>
<dbReference type="KEGG" id="aacx:DEACI_0533"/>